<gene>
    <name evidence="1" type="ORF">NCTC10741_03546</name>
</gene>
<dbReference type="Proteomes" id="UP000271626">
    <property type="component" value="Chromosome"/>
</dbReference>
<dbReference type="AlphaFoldDB" id="A0A3P8KJ09"/>
<sequence length="79" mass="8319">MDTKDEIEQICAAVTACASDVGVSIPRAESIGEAVAMWYLPRIAADFLRLALPGDPDECERVHRAFAAVCAADAALGGR</sequence>
<organism evidence="1 2">
    <name type="scientific">Tsukamurella paurometabola</name>
    <name type="common">Corynebacterium paurometabolum</name>
    <dbReference type="NCBI Taxonomy" id="2061"/>
    <lineage>
        <taxon>Bacteria</taxon>
        <taxon>Bacillati</taxon>
        <taxon>Actinomycetota</taxon>
        <taxon>Actinomycetes</taxon>
        <taxon>Mycobacteriales</taxon>
        <taxon>Tsukamurellaceae</taxon>
        <taxon>Tsukamurella</taxon>
    </lineage>
</organism>
<protein>
    <submittedName>
        <fullName evidence="1">Uncharacterized protein</fullName>
    </submittedName>
</protein>
<dbReference type="EMBL" id="LR131273">
    <property type="protein sequence ID" value="VDR40388.1"/>
    <property type="molecule type" value="Genomic_DNA"/>
</dbReference>
<name>A0A3P8KJ09_TSUPA</name>
<accession>A0A3P8KJ09</accession>
<evidence type="ECO:0000313" key="2">
    <source>
        <dbReference type="Proteomes" id="UP000271626"/>
    </source>
</evidence>
<dbReference type="RefSeq" id="WP_126197380.1">
    <property type="nucleotide sequence ID" value="NZ_CP085954.1"/>
</dbReference>
<proteinExistence type="predicted"/>
<reference evidence="1 2" key="1">
    <citation type="submission" date="2018-12" db="EMBL/GenBank/DDBJ databases">
        <authorList>
            <consortium name="Pathogen Informatics"/>
        </authorList>
    </citation>
    <scope>NUCLEOTIDE SEQUENCE [LARGE SCALE GENOMIC DNA]</scope>
    <source>
        <strain evidence="1 2">NCTC10741</strain>
    </source>
</reference>
<evidence type="ECO:0000313" key="1">
    <source>
        <dbReference type="EMBL" id="VDR40388.1"/>
    </source>
</evidence>